<evidence type="ECO:0000313" key="6">
    <source>
        <dbReference type="EMBL" id="GAA4994456.1"/>
    </source>
</evidence>
<evidence type="ECO:0000256" key="3">
    <source>
        <dbReference type="ARBA" id="ARBA00023295"/>
    </source>
</evidence>
<dbReference type="Proteomes" id="UP001500466">
    <property type="component" value="Unassembled WGS sequence"/>
</dbReference>
<protein>
    <submittedName>
        <fullName evidence="6">Glycoside hydrolase family 43 protein</fullName>
    </submittedName>
</protein>
<dbReference type="SUPFAM" id="SSF75005">
    <property type="entry name" value="Arabinanase/levansucrase/invertase"/>
    <property type="match status" value="1"/>
</dbReference>
<dbReference type="Pfam" id="PF04616">
    <property type="entry name" value="Glyco_hydro_43"/>
    <property type="match status" value="1"/>
</dbReference>
<dbReference type="InterPro" id="IPR013320">
    <property type="entry name" value="ConA-like_dom_sf"/>
</dbReference>
<dbReference type="InterPro" id="IPR023296">
    <property type="entry name" value="Glyco_hydro_beta-prop_sf"/>
</dbReference>
<dbReference type="CDD" id="cd18617">
    <property type="entry name" value="GH43_XynB-like"/>
    <property type="match status" value="1"/>
</dbReference>
<dbReference type="InterPro" id="IPR006710">
    <property type="entry name" value="Glyco_hydro_43"/>
</dbReference>
<sequence>MNSHPILPGFHPDPSICRVGDDYYLATSSFEYFPGVPIFHSRNLTGWEQIGNVLDRPSQLNVAPGIAGASGGIYAPTLRHHDGVFWMITTNRADLRKGHLIVRADDPSGPWSDPVYTTGAIGIDPDLAWDEDGTCYMTWSMLGIMQSALDPSTGTLLGEPRKLWEGTGLSHPEGPHLFPRNGWWYLVIAEGGTGPGHGVSIARSRFPTGPFEGHPANPFLSHRSTDHPVQNTGHADLVELPDGRWAMVHLGVRPRGAHPKWHVNGRETFLTGIDWVDDWPVPATDAFMAPAPDTSFADEFTGPHLHPRWIAPGVDPRSFVTLRGNADGTPPNGAVLRAGRRPEAREARHLLSVRVRDDEWQATATVPAGDAALVIRIDDAHWAAVERVGDTVSVRMVIGPLDQTLATAEGIAADRPLVVRAVAVPEDFNPRNPPDRLELGFLDGGFHRLAEVDGRYLSTEVAGGFTGRVVGVEALGADAVLTRFAYQAAALS</sequence>
<evidence type="ECO:0000256" key="4">
    <source>
        <dbReference type="RuleBase" id="RU361187"/>
    </source>
</evidence>
<comment type="similarity">
    <text evidence="1 4">Belongs to the glycosyl hydrolase 43 family.</text>
</comment>
<reference evidence="7" key="1">
    <citation type="journal article" date="2019" name="Int. J. Syst. Evol. Microbiol.">
        <title>The Global Catalogue of Microorganisms (GCM) 10K type strain sequencing project: providing services to taxonomists for standard genome sequencing and annotation.</title>
        <authorList>
            <consortium name="The Broad Institute Genomics Platform"/>
            <consortium name="The Broad Institute Genome Sequencing Center for Infectious Disease"/>
            <person name="Wu L."/>
            <person name="Ma J."/>
        </authorList>
    </citation>
    <scope>NUCLEOTIDE SEQUENCE [LARGE SCALE GENOMIC DNA]</scope>
    <source>
        <strain evidence="7">JCM 17986</strain>
    </source>
</reference>
<evidence type="ECO:0000259" key="5">
    <source>
        <dbReference type="Pfam" id="PF17851"/>
    </source>
</evidence>
<organism evidence="6 7">
    <name type="scientific">Yinghuangia aomiensis</name>
    <dbReference type="NCBI Taxonomy" id="676205"/>
    <lineage>
        <taxon>Bacteria</taxon>
        <taxon>Bacillati</taxon>
        <taxon>Actinomycetota</taxon>
        <taxon>Actinomycetes</taxon>
        <taxon>Kitasatosporales</taxon>
        <taxon>Streptomycetaceae</taxon>
        <taxon>Yinghuangia</taxon>
    </lineage>
</organism>
<dbReference type="InterPro" id="IPR051795">
    <property type="entry name" value="Glycosyl_Hydrlase_43"/>
</dbReference>
<dbReference type="RefSeq" id="WP_345680714.1">
    <property type="nucleotide sequence ID" value="NZ_BAABHS010000052.1"/>
</dbReference>
<name>A0ABP9IDH1_9ACTN</name>
<feature type="domain" description="Beta-xylosidase C-terminal Concanavalin A-like" evidence="5">
    <location>
        <begin position="298"/>
        <end position="477"/>
    </location>
</feature>
<dbReference type="EMBL" id="BAABHS010000052">
    <property type="protein sequence ID" value="GAA4994456.1"/>
    <property type="molecule type" value="Genomic_DNA"/>
</dbReference>
<dbReference type="InterPro" id="IPR041542">
    <property type="entry name" value="GH43_C2"/>
</dbReference>
<proteinExistence type="inferred from homology"/>
<keyword evidence="2 4" id="KW-0378">Hydrolase</keyword>
<dbReference type="Gene3D" id="2.115.10.20">
    <property type="entry name" value="Glycosyl hydrolase domain, family 43"/>
    <property type="match status" value="1"/>
</dbReference>
<evidence type="ECO:0000313" key="7">
    <source>
        <dbReference type="Proteomes" id="UP001500466"/>
    </source>
</evidence>
<dbReference type="GO" id="GO:0016787">
    <property type="term" value="F:hydrolase activity"/>
    <property type="evidence" value="ECO:0007669"/>
    <property type="project" value="UniProtKB-KW"/>
</dbReference>
<gene>
    <name evidence="6" type="ORF">GCM10023205_79050</name>
</gene>
<comment type="caution">
    <text evidence="6">The sequence shown here is derived from an EMBL/GenBank/DDBJ whole genome shotgun (WGS) entry which is preliminary data.</text>
</comment>
<dbReference type="Pfam" id="PF17851">
    <property type="entry name" value="GH43_C2"/>
    <property type="match status" value="1"/>
</dbReference>
<dbReference type="Gene3D" id="2.60.120.200">
    <property type="match status" value="1"/>
</dbReference>
<evidence type="ECO:0000256" key="2">
    <source>
        <dbReference type="ARBA" id="ARBA00022801"/>
    </source>
</evidence>
<dbReference type="PANTHER" id="PTHR42812">
    <property type="entry name" value="BETA-XYLOSIDASE"/>
    <property type="match status" value="1"/>
</dbReference>
<dbReference type="SUPFAM" id="SSF49899">
    <property type="entry name" value="Concanavalin A-like lectins/glucanases"/>
    <property type="match status" value="1"/>
</dbReference>
<accession>A0ABP9IDH1</accession>
<keyword evidence="7" id="KW-1185">Reference proteome</keyword>
<dbReference type="PANTHER" id="PTHR42812:SF12">
    <property type="entry name" value="BETA-XYLOSIDASE-RELATED"/>
    <property type="match status" value="1"/>
</dbReference>
<keyword evidence="3 4" id="KW-0326">Glycosidase</keyword>
<evidence type="ECO:0000256" key="1">
    <source>
        <dbReference type="ARBA" id="ARBA00009865"/>
    </source>
</evidence>